<keyword evidence="5" id="KW-1185">Reference proteome</keyword>
<reference evidence="4" key="1">
    <citation type="journal article" date="2019" name="Environ. Microbiol.">
        <title>Fungal ecological strategies reflected in gene transcription - a case study of two litter decomposers.</title>
        <authorList>
            <person name="Barbi F."/>
            <person name="Kohler A."/>
            <person name="Barry K."/>
            <person name="Baskaran P."/>
            <person name="Daum C."/>
            <person name="Fauchery L."/>
            <person name="Ihrmark K."/>
            <person name="Kuo A."/>
            <person name="LaButti K."/>
            <person name="Lipzen A."/>
            <person name="Morin E."/>
            <person name="Grigoriev I.V."/>
            <person name="Henrissat B."/>
            <person name="Lindahl B."/>
            <person name="Martin F."/>
        </authorList>
    </citation>
    <scope>NUCLEOTIDE SEQUENCE</scope>
    <source>
        <strain evidence="4">JB14</strain>
    </source>
</reference>
<dbReference type="AlphaFoldDB" id="A0A6A4HHU3"/>
<dbReference type="PROSITE" id="PS00061">
    <property type="entry name" value="ADH_SHORT"/>
    <property type="match status" value="1"/>
</dbReference>
<gene>
    <name evidence="4" type="ORF">BT96DRAFT_921321</name>
</gene>
<keyword evidence="3" id="KW-0560">Oxidoreductase</keyword>
<dbReference type="PRINTS" id="PR00080">
    <property type="entry name" value="SDRFAMILY"/>
</dbReference>
<dbReference type="PANTHER" id="PTHR42760:SF133">
    <property type="entry name" value="3-OXOACYL-[ACYL-CARRIER-PROTEIN] REDUCTASE"/>
    <property type="match status" value="1"/>
</dbReference>
<dbReference type="InterPro" id="IPR036291">
    <property type="entry name" value="NAD(P)-bd_dom_sf"/>
</dbReference>
<evidence type="ECO:0000256" key="1">
    <source>
        <dbReference type="ARBA" id="ARBA00006484"/>
    </source>
</evidence>
<protein>
    <submittedName>
        <fullName evidence="4">NAD-P-binding protein</fullName>
    </submittedName>
</protein>
<dbReference type="InterPro" id="IPR020904">
    <property type="entry name" value="Sc_DH/Rdtase_CS"/>
</dbReference>
<dbReference type="FunFam" id="3.40.50.720:FF:000084">
    <property type="entry name" value="Short-chain dehydrogenase reductase"/>
    <property type="match status" value="1"/>
</dbReference>
<keyword evidence="2" id="KW-0521">NADP</keyword>
<sequence length="291" mass="30808">MDYKQSEDHNVEQLSININPGILASSSLLTFVLGMALTKSLGVALVTGAAQGIGKAIAMRLASDGFKVALNDVSSKREQLEAVARTIDQNHGRGSFVAPGDVSQEMEVKEMVESSSKALGGLDVMVANAAINGVYKPIIEMSIEEWDKVQQINLRGPFLCYKYGAKEIIASGRPRGRIIGASSVAGKQGMELISHYSASKFGVRGLTQSAALELGKYGITVNAYAPGAIRTPMSEPTLARSTAHEILPGLPSFASVGEPEVIASIVSYLASKEAYYITGQTISVNSGAYFD</sequence>
<comment type="similarity">
    <text evidence="1">Belongs to the short-chain dehydrogenases/reductases (SDR) family.</text>
</comment>
<dbReference type="OrthoDB" id="498125at2759"/>
<evidence type="ECO:0000256" key="2">
    <source>
        <dbReference type="ARBA" id="ARBA00022857"/>
    </source>
</evidence>
<evidence type="ECO:0000313" key="4">
    <source>
        <dbReference type="EMBL" id="KAE9397626.1"/>
    </source>
</evidence>
<dbReference type="InterPro" id="IPR002347">
    <property type="entry name" value="SDR_fam"/>
</dbReference>
<dbReference type="Proteomes" id="UP000799118">
    <property type="component" value="Unassembled WGS sequence"/>
</dbReference>
<dbReference type="PANTHER" id="PTHR42760">
    <property type="entry name" value="SHORT-CHAIN DEHYDROGENASES/REDUCTASES FAMILY MEMBER"/>
    <property type="match status" value="1"/>
</dbReference>
<evidence type="ECO:0000313" key="5">
    <source>
        <dbReference type="Proteomes" id="UP000799118"/>
    </source>
</evidence>
<organism evidence="4 5">
    <name type="scientific">Gymnopus androsaceus JB14</name>
    <dbReference type="NCBI Taxonomy" id="1447944"/>
    <lineage>
        <taxon>Eukaryota</taxon>
        <taxon>Fungi</taxon>
        <taxon>Dikarya</taxon>
        <taxon>Basidiomycota</taxon>
        <taxon>Agaricomycotina</taxon>
        <taxon>Agaricomycetes</taxon>
        <taxon>Agaricomycetidae</taxon>
        <taxon>Agaricales</taxon>
        <taxon>Marasmiineae</taxon>
        <taxon>Omphalotaceae</taxon>
        <taxon>Gymnopus</taxon>
    </lineage>
</organism>
<evidence type="ECO:0000256" key="3">
    <source>
        <dbReference type="ARBA" id="ARBA00023002"/>
    </source>
</evidence>
<name>A0A6A4HHU3_9AGAR</name>
<dbReference type="Gene3D" id="3.40.50.720">
    <property type="entry name" value="NAD(P)-binding Rossmann-like Domain"/>
    <property type="match status" value="1"/>
</dbReference>
<proteinExistence type="inferred from homology"/>
<dbReference type="PRINTS" id="PR00081">
    <property type="entry name" value="GDHRDH"/>
</dbReference>
<dbReference type="Pfam" id="PF13561">
    <property type="entry name" value="adh_short_C2"/>
    <property type="match status" value="1"/>
</dbReference>
<dbReference type="GO" id="GO:0016616">
    <property type="term" value="F:oxidoreductase activity, acting on the CH-OH group of donors, NAD or NADP as acceptor"/>
    <property type="evidence" value="ECO:0007669"/>
    <property type="project" value="TreeGrafter"/>
</dbReference>
<accession>A0A6A4HHU3</accession>
<dbReference type="SUPFAM" id="SSF51735">
    <property type="entry name" value="NAD(P)-binding Rossmann-fold domains"/>
    <property type="match status" value="1"/>
</dbReference>
<dbReference type="EMBL" id="ML769494">
    <property type="protein sequence ID" value="KAE9397626.1"/>
    <property type="molecule type" value="Genomic_DNA"/>
</dbReference>